<reference evidence="1 2" key="1">
    <citation type="submission" date="2019-03" db="EMBL/GenBank/DDBJ databases">
        <title>Genomic Encyclopedia of Type Strains, Phase III (KMG-III): the genomes of soil and plant-associated and newly described type strains.</title>
        <authorList>
            <person name="Whitman W."/>
        </authorList>
    </citation>
    <scope>NUCLEOTIDE SEQUENCE [LARGE SCALE GENOMIC DNA]</scope>
    <source>
        <strain evidence="1 2">CECT 7378</strain>
    </source>
</reference>
<dbReference type="Proteomes" id="UP000294656">
    <property type="component" value="Unassembled WGS sequence"/>
</dbReference>
<comment type="caution">
    <text evidence="1">The sequence shown here is derived from an EMBL/GenBank/DDBJ whole genome shotgun (WGS) entry which is preliminary data.</text>
</comment>
<gene>
    <name evidence="1" type="ORF">DFP79_2821</name>
</gene>
<dbReference type="AlphaFoldDB" id="A0A4R6M7Y6"/>
<evidence type="ECO:0008006" key="3">
    <source>
        <dbReference type="Google" id="ProtNLM"/>
    </source>
</evidence>
<name>A0A4R6M7Y6_9GAMM</name>
<proteinExistence type="predicted"/>
<dbReference type="OrthoDB" id="7067850at2"/>
<keyword evidence="2" id="KW-1185">Reference proteome</keyword>
<dbReference type="EMBL" id="SNXC01000014">
    <property type="protein sequence ID" value="TDO96249.1"/>
    <property type="molecule type" value="Genomic_DNA"/>
</dbReference>
<accession>A0A4R6M7Y6</accession>
<evidence type="ECO:0000313" key="2">
    <source>
        <dbReference type="Proteomes" id="UP000294656"/>
    </source>
</evidence>
<protein>
    <recommendedName>
        <fullName evidence="3">Glycosyl transferase family 1</fullName>
    </recommendedName>
</protein>
<evidence type="ECO:0000313" key="1">
    <source>
        <dbReference type="EMBL" id="TDO96249.1"/>
    </source>
</evidence>
<dbReference type="RefSeq" id="WP_133504548.1">
    <property type="nucleotide sequence ID" value="NZ_SNXC01000014.1"/>
</dbReference>
<sequence length="306" mass="35769">MDHLVYLVYGQHFRNNRIPECYFLVQHTLLQAGISTCLSTEVVIGRTNILVEGFNSENVEELESKCNDRSTHIYLIATEFLTENSFNQFSNSEANKSHYEIPSYWKERYESFLRILQHCRGLFHLSEHQVDIYQQAFPDVPVMYFPHTYLPSLQMPFPSLVKKDYDVVFTGVLTQYRLDILQELEQSGLSITKCDTTTPAYLREDLTRRSKVALNLKQKESWKHPSNSRLHFHLTNQSCIISETTPVKCDLSNFIIEKDREELCASVIELIEDDLYNEVALNQHRNFAQNMPVTHYINDILSFLKV</sequence>
<organism evidence="1 2">
    <name type="scientific">Marinomonas balearica</name>
    <dbReference type="NCBI Taxonomy" id="491947"/>
    <lineage>
        <taxon>Bacteria</taxon>
        <taxon>Pseudomonadati</taxon>
        <taxon>Pseudomonadota</taxon>
        <taxon>Gammaproteobacteria</taxon>
        <taxon>Oceanospirillales</taxon>
        <taxon>Oceanospirillaceae</taxon>
        <taxon>Marinomonas</taxon>
    </lineage>
</organism>